<evidence type="ECO:0000259" key="3">
    <source>
        <dbReference type="Pfam" id="PF16640"/>
    </source>
</evidence>
<feature type="domain" description="Bacterial Ig-like" evidence="3">
    <location>
        <begin position="208"/>
        <end position="291"/>
    </location>
</feature>
<dbReference type="GO" id="GO:0005975">
    <property type="term" value="P:carbohydrate metabolic process"/>
    <property type="evidence" value="ECO:0007669"/>
    <property type="project" value="UniProtKB-ARBA"/>
</dbReference>
<evidence type="ECO:0000313" key="5">
    <source>
        <dbReference type="Proteomes" id="UP000286208"/>
    </source>
</evidence>
<feature type="chain" id="PRO_5039628500" evidence="2">
    <location>
        <begin position="26"/>
        <end position="506"/>
    </location>
</feature>
<name>A0A3S3ART2_9NOCA</name>
<dbReference type="InterPro" id="IPR013783">
    <property type="entry name" value="Ig-like_fold"/>
</dbReference>
<protein>
    <submittedName>
        <fullName evidence="4">Ig-like domain repeat protein</fullName>
    </submittedName>
</protein>
<feature type="compositionally biased region" description="Polar residues" evidence="1">
    <location>
        <begin position="476"/>
        <end position="486"/>
    </location>
</feature>
<dbReference type="Proteomes" id="UP000286208">
    <property type="component" value="Unassembled WGS sequence"/>
</dbReference>
<organism evidence="4 5">
    <name type="scientific">Prescottella agglutinans</name>
    <dbReference type="NCBI Taxonomy" id="1644129"/>
    <lineage>
        <taxon>Bacteria</taxon>
        <taxon>Bacillati</taxon>
        <taxon>Actinomycetota</taxon>
        <taxon>Actinomycetes</taxon>
        <taxon>Mycobacteriales</taxon>
        <taxon>Nocardiaceae</taxon>
        <taxon>Prescottella</taxon>
    </lineage>
</organism>
<evidence type="ECO:0000256" key="2">
    <source>
        <dbReference type="SAM" id="SignalP"/>
    </source>
</evidence>
<feature type="region of interest" description="Disordered" evidence="1">
    <location>
        <begin position="471"/>
        <end position="506"/>
    </location>
</feature>
<keyword evidence="5" id="KW-1185">Reference proteome</keyword>
<gene>
    <name evidence="4" type="ORF">EGT67_24410</name>
</gene>
<sequence>MPVVRSISRRVAAAVVAGATAVSVAAVGQVVFGAGTAAADPISQTVTTSNIVATKKVEPAVAHPGETVTTTITFKTNGGVDRYLEYLVDYPPAGYVLQSVTGNVWRSALGNLNNPSLYDGAAVQSSVDGAVSLKWTDAPVALGLIPGNGLLNKTPELTFTYKVADDAQPGPRSTGMAFKPYTLSRQDFNPMTGLAVKVDPRATTTNVSAPATAVTGTPVTLSASVTPSTATGTVQFRDNGIDIGAPVSVSGGFATTSHTFTATGPHTVTAVFTGTSTFASSTSEPQTVAVTAPDVATSTALTVPTDAKTGTSVQLTAAVTPANATGTVQFRDNGADIGAPVPVSGGGASLQHTFTATGTHNIVAIFNPGSGFVGSTSPVRTVLVTDPAPNDVTTSTTLTAPANATVGQQVQLSAQVAGAATLPGTVQFYDGTTAIGTPQPLSGGTATLTYTFTTAGTHELVAVYSGGSGVTGSSSAPQTVQVTNQDGGAGTGSAGSLDSITPLFGS</sequence>
<evidence type="ECO:0000313" key="4">
    <source>
        <dbReference type="EMBL" id="RVW06919.1"/>
    </source>
</evidence>
<dbReference type="Gene3D" id="2.60.40.10">
    <property type="entry name" value="Immunoglobulins"/>
    <property type="match status" value="3"/>
</dbReference>
<accession>A0A3S3ART2</accession>
<proteinExistence type="predicted"/>
<comment type="caution">
    <text evidence="4">The sequence shown here is derived from an EMBL/GenBank/DDBJ whole genome shotgun (WGS) entry which is preliminary data.</text>
</comment>
<evidence type="ECO:0000256" key="1">
    <source>
        <dbReference type="SAM" id="MobiDB-lite"/>
    </source>
</evidence>
<feature type="signal peptide" evidence="2">
    <location>
        <begin position="1"/>
        <end position="25"/>
    </location>
</feature>
<dbReference type="AlphaFoldDB" id="A0A3S3ART2"/>
<feature type="domain" description="Bacterial Ig-like" evidence="3">
    <location>
        <begin position="302"/>
        <end position="385"/>
    </location>
</feature>
<reference evidence="4 5" key="1">
    <citation type="submission" date="2018-11" db="EMBL/GenBank/DDBJ databases">
        <title>Rhodococcus spongicola sp. nov. and Rhodococcus xishaensis sp. nov. from marine sponges.</title>
        <authorList>
            <person name="Li L."/>
            <person name="Lin H.W."/>
        </authorList>
    </citation>
    <scope>NUCLEOTIDE SEQUENCE [LARGE SCALE GENOMIC DNA]</scope>
    <source>
        <strain evidence="4 5">CCTCC AB2014297</strain>
    </source>
</reference>
<dbReference type="InterPro" id="IPR032109">
    <property type="entry name" value="Big_3_5"/>
</dbReference>
<keyword evidence="2" id="KW-0732">Signal</keyword>
<dbReference type="EMBL" id="RKLP01000016">
    <property type="protein sequence ID" value="RVW06919.1"/>
    <property type="molecule type" value="Genomic_DNA"/>
</dbReference>
<feature type="domain" description="Bacterial Ig-like" evidence="3">
    <location>
        <begin position="399"/>
        <end position="483"/>
    </location>
</feature>
<dbReference type="OrthoDB" id="4451361at2"/>
<dbReference type="Pfam" id="PF16640">
    <property type="entry name" value="Big_3_5"/>
    <property type="match status" value="3"/>
</dbReference>